<feature type="domain" description="GST N-terminal" evidence="1">
    <location>
        <begin position="1"/>
        <end position="82"/>
    </location>
</feature>
<reference evidence="2" key="1">
    <citation type="submission" date="2016-01" db="EMBL/GenBank/DDBJ databases">
        <authorList>
            <person name="Peeters C."/>
        </authorList>
    </citation>
    <scope>NUCLEOTIDE SEQUENCE [LARGE SCALE GENOMIC DNA]</scope>
    <source>
        <strain evidence="2">LMG 22934</strain>
    </source>
</reference>
<dbReference type="InterPro" id="IPR004045">
    <property type="entry name" value="Glutathione_S-Trfase_N"/>
</dbReference>
<dbReference type="Gene3D" id="1.20.1050.10">
    <property type="match status" value="1"/>
</dbReference>
<dbReference type="RefSeq" id="WP_087671251.1">
    <property type="nucleotide sequence ID" value="NZ_FCNW02000164.1"/>
</dbReference>
<dbReference type="OrthoDB" id="8634103at2"/>
<dbReference type="AlphaFoldDB" id="A0A158JNS1"/>
<sequence length="205" mass="23122">MKLHWSPRSPFVRKVMVCAYEAGVADKFECVRSPVAMDKPNLELLHDNPLSKLPTLVLDDGFALFDSSVICEYLDSLHDGAHLFPAAGRERFIALQQQAFADGLLDVLLLWRQERNKPQSQQRPEWLAAFAVKSDASLDSLDKLAPQLRLEAIQIGDIAIACVLAYYDFRLPDLQWREGRPALTAWHACFAERDSMRRTEPGGGE</sequence>
<protein>
    <submittedName>
        <fullName evidence="2">Glutathione S-transferase domain-containing protein</fullName>
    </submittedName>
</protein>
<organism evidence="2 3">
    <name type="scientific">Caballeronia humi</name>
    <dbReference type="NCBI Taxonomy" id="326474"/>
    <lineage>
        <taxon>Bacteria</taxon>
        <taxon>Pseudomonadati</taxon>
        <taxon>Pseudomonadota</taxon>
        <taxon>Betaproteobacteria</taxon>
        <taxon>Burkholderiales</taxon>
        <taxon>Burkholderiaceae</taxon>
        <taxon>Caballeronia</taxon>
    </lineage>
</organism>
<dbReference type="PANTHER" id="PTHR43968">
    <property type="match status" value="1"/>
</dbReference>
<name>A0A158JNS1_9BURK</name>
<proteinExistence type="predicted"/>
<accession>A0A158JNS1</accession>
<dbReference type="GO" id="GO:0005737">
    <property type="term" value="C:cytoplasm"/>
    <property type="evidence" value="ECO:0007669"/>
    <property type="project" value="TreeGrafter"/>
</dbReference>
<evidence type="ECO:0000313" key="2">
    <source>
        <dbReference type="EMBL" id="SAL70099.1"/>
    </source>
</evidence>
<dbReference type="Proteomes" id="UP000054977">
    <property type="component" value="Unassembled WGS sequence"/>
</dbReference>
<dbReference type="Pfam" id="PF13409">
    <property type="entry name" value="GST_N_2"/>
    <property type="match status" value="1"/>
</dbReference>
<dbReference type="Gene3D" id="3.40.30.10">
    <property type="entry name" value="Glutaredoxin"/>
    <property type="match status" value="1"/>
</dbReference>
<dbReference type="InterPro" id="IPR036282">
    <property type="entry name" value="Glutathione-S-Trfase_C_sf"/>
</dbReference>
<dbReference type="CDD" id="cd03205">
    <property type="entry name" value="GST_C_6"/>
    <property type="match status" value="1"/>
</dbReference>
<dbReference type="EMBL" id="FCNW02000164">
    <property type="protein sequence ID" value="SAL70099.1"/>
    <property type="molecule type" value="Genomic_DNA"/>
</dbReference>
<dbReference type="SUPFAM" id="SSF47616">
    <property type="entry name" value="GST C-terminal domain-like"/>
    <property type="match status" value="1"/>
</dbReference>
<dbReference type="Pfam" id="PF13410">
    <property type="entry name" value="GST_C_2"/>
    <property type="match status" value="1"/>
</dbReference>
<evidence type="ECO:0000259" key="1">
    <source>
        <dbReference type="PROSITE" id="PS50404"/>
    </source>
</evidence>
<dbReference type="SUPFAM" id="SSF52833">
    <property type="entry name" value="Thioredoxin-like"/>
    <property type="match status" value="1"/>
</dbReference>
<dbReference type="GO" id="GO:0016740">
    <property type="term" value="F:transferase activity"/>
    <property type="evidence" value="ECO:0007669"/>
    <property type="project" value="UniProtKB-KW"/>
</dbReference>
<keyword evidence="3" id="KW-1185">Reference proteome</keyword>
<gene>
    <name evidence="2" type="ORF">AWB65_06893</name>
</gene>
<dbReference type="PANTHER" id="PTHR43968:SF6">
    <property type="entry name" value="GLUTATHIONE S-TRANSFERASE OMEGA"/>
    <property type="match status" value="1"/>
</dbReference>
<dbReference type="STRING" id="326474.AWB65_06893"/>
<dbReference type="PROSITE" id="PS50404">
    <property type="entry name" value="GST_NTER"/>
    <property type="match status" value="1"/>
</dbReference>
<evidence type="ECO:0000313" key="3">
    <source>
        <dbReference type="Proteomes" id="UP000054977"/>
    </source>
</evidence>
<dbReference type="InterPro" id="IPR036249">
    <property type="entry name" value="Thioredoxin-like_sf"/>
</dbReference>
<comment type="caution">
    <text evidence="2">The sequence shown here is derived from an EMBL/GenBank/DDBJ whole genome shotgun (WGS) entry which is preliminary data.</text>
</comment>
<dbReference type="InterPro" id="IPR050983">
    <property type="entry name" value="GST_Omega/HSP26"/>
</dbReference>